<evidence type="ECO:0000313" key="2">
    <source>
        <dbReference type="Proteomes" id="UP001169719"/>
    </source>
</evidence>
<name>A0ABT7Y7F2_9VIBR</name>
<gene>
    <name evidence="1" type="ORF">QWJ08_21490</name>
</gene>
<dbReference type="EMBL" id="JAUEOZ010000003">
    <property type="protein sequence ID" value="MDN2483932.1"/>
    <property type="molecule type" value="Genomic_DNA"/>
</dbReference>
<evidence type="ECO:0000313" key="1">
    <source>
        <dbReference type="EMBL" id="MDN2483932.1"/>
    </source>
</evidence>
<dbReference type="Proteomes" id="UP001169719">
    <property type="component" value="Unassembled WGS sequence"/>
</dbReference>
<dbReference type="RefSeq" id="WP_289964113.1">
    <property type="nucleotide sequence ID" value="NZ_JAUEOZ010000003.1"/>
</dbReference>
<keyword evidence="2" id="KW-1185">Reference proteome</keyword>
<proteinExistence type="predicted"/>
<comment type="caution">
    <text evidence="1">The sequence shown here is derived from an EMBL/GenBank/DDBJ whole genome shotgun (WGS) entry which is preliminary data.</text>
</comment>
<sequence length="154" mass="17692">MIKKLQTDPCFKSVSRDLKDVDLLIKRRGNYLASLVEIQDYAVSKPKSDLEAVGYLFRELEAVFPIKITYCTSVNQIDQSKLSKQWVSLEDDIKRGFDTNGKCIGPILLYLNVSDKRVREILSVIDDYGERDYTATISRENEVEYQTLCLIQQG</sequence>
<accession>A0ABT7Y7F2</accession>
<protein>
    <submittedName>
        <fullName evidence="1">Uncharacterized protein</fullName>
    </submittedName>
</protein>
<organism evidence="1 2">
    <name type="scientific">Vibrio agarivorans</name>
    <dbReference type="NCBI Taxonomy" id="153622"/>
    <lineage>
        <taxon>Bacteria</taxon>
        <taxon>Pseudomonadati</taxon>
        <taxon>Pseudomonadota</taxon>
        <taxon>Gammaproteobacteria</taxon>
        <taxon>Vibrionales</taxon>
        <taxon>Vibrionaceae</taxon>
        <taxon>Vibrio</taxon>
    </lineage>
</organism>
<reference evidence="1" key="1">
    <citation type="submission" date="2024-05" db="EMBL/GenBank/DDBJ databases">
        <title>Genome Sequences of Four Agar- Degrading Marine Bacteria.</title>
        <authorList>
            <person name="Phillips E.K."/>
            <person name="Shaffer J.C."/>
            <person name="Henson M.W."/>
            <person name="Temperton B."/>
            <person name="Thrash C.J."/>
            <person name="Martin M.O."/>
        </authorList>
    </citation>
    <scope>NUCLEOTIDE SEQUENCE</scope>
    <source>
        <strain evidence="1">EKP203</strain>
    </source>
</reference>